<comment type="caution">
    <text evidence="2">The sequence shown here is derived from an EMBL/GenBank/DDBJ whole genome shotgun (WGS) entry which is preliminary data.</text>
</comment>
<keyword evidence="3" id="KW-1185">Reference proteome</keyword>
<accession>A0A9P8IKA2</accession>
<reference evidence="2" key="1">
    <citation type="journal article" date="2021" name="Mol. Plant Microbe Interact.">
        <title>Telomere to telomere genome assembly of Fusarium musae F31, causal agent of crown rot disease of banana.</title>
        <authorList>
            <person name="Degradi L."/>
            <person name="Tava V."/>
            <person name="Kunova A."/>
            <person name="Cortesi P."/>
            <person name="Saracchi M."/>
            <person name="Pasquali M."/>
        </authorList>
    </citation>
    <scope>NUCLEOTIDE SEQUENCE</scope>
    <source>
        <strain evidence="2">F31</strain>
    </source>
</reference>
<evidence type="ECO:0000313" key="2">
    <source>
        <dbReference type="EMBL" id="KAG9495893.1"/>
    </source>
</evidence>
<sequence>MTEERRLAIQQPVVQQPAVEQPVVEQPAVEQLVVEQPVVEQPAVEQPVVQQPVVQQPMVEISEAEVPKDLDWAKWIMLRAIYYDPISNSKLAKDQGFRANFMKNEVVKRIEERYPGVSIFTAKVPDNLSAPRPNSWPAIGDTDGFHAVKEEALSGATLPRRASAGVKRKQSKSSPVGRATPAKVPRFSSILGDADEEIEEDIFFDNYQKDRLGLQGEPSSSEPRLVRHQIDHATRDTCNKIESQLHTLDEQAQNHPVSDENRLVAKTTEQVKRELGFSTKEDLLLHICQQIGDNIVVPRNTGVLEYLESMAHSTLSEEPSFEATFRHFVASWTRSITDAVKAELFGSGSDSKSDVHYWSMVANGLQRTSTSMMGQLTQTIKDIDEMMETFTPEVLAQRMDEELVSKVMSSYFNQNDEIPPAAQHVLTKWFSTCTNQLLCEEYKPLVERLVREATLNNPAYLSNDAQFILRISQQLKKDHGEWVDERIQQSATNLLDDAGHRGDKEVNRVAQKIETRTQNDTYIDIVKALSDYPDIKATLKRVSEQAIAEAIANARLGGNMELTMDEAVGSSHMLPMADRVHLLEREIRALKSVEAP</sequence>
<proteinExistence type="predicted"/>
<protein>
    <submittedName>
        <fullName evidence="2">Uncharacterized protein</fullName>
    </submittedName>
</protein>
<dbReference type="EMBL" id="JAHBCI010000010">
    <property type="protein sequence ID" value="KAG9495893.1"/>
    <property type="molecule type" value="Genomic_DNA"/>
</dbReference>
<dbReference type="Proteomes" id="UP000827133">
    <property type="component" value="Unassembled WGS sequence"/>
</dbReference>
<feature type="region of interest" description="Disordered" evidence="1">
    <location>
        <begin position="156"/>
        <end position="181"/>
    </location>
</feature>
<dbReference type="KEGG" id="fmu:J7337_012456"/>
<evidence type="ECO:0000313" key="3">
    <source>
        <dbReference type="Proteomes" id="UP000827133"/>
    </source>
</evidence>
<dbReference type="AlphaFoldDB" id="A0A9P8IKA2"/>
<dbReference type="RefSeq" id="XP_044674893.1">
    <property type="nucleotide sequence ID" value="XM_044829977.1"/>
</dbReference>
<dbReference type="GeneID" id="68320312"/>
<gene>
    <name evidence="2" type="ORF">J7337_012456</name>
</gene>
<name>A0A9P8IKA2_9HYPO</name>
<organism evidence="2 3">
    <name type="scientific">Fusarium musae</name>
    <dbReference type="NCBI Taxonomy" id="1042133"/>
    <lineage>
        <taxon>Eukaryota</taxon>
        <taxon>Fungi</taxon>
        <taxon>Dikarya</taxon>
        <taxon>Ascomycota</taxon>
        <taxon>Pezizomycotina</taxon>
        <taxon>Sordariomycetes</taxon>
        <taxon>Hypocreomycetidae</taxon>
        <taxon>Hypocreales</taxon>
        <taxon>Nectriaceae</taxon>
        <taxon>Fusarium</taxon>
    </lineage>
</organism>
<evidence type="ECO:0000256" key="1">
    <source>
        <dbReference type="SAM" id="MobiDB-lite"/>
    </source>
</evidence>